<evidence type="ECO:0000256" key="6">
    <source>
        <dbReference type="ARBA" id="ARBA00022729"/>
    </source>
</evidence>
<protein>
    <recommendedName>
        <fullName evidence="15">Lysosomal Pro-X carboxypeptidase</fullName>
        <ecNumber evidence="14">3.4.16.2</ecNumber>
    </recommendedName>
    <alternativeName>
        <fullName evidence="17">Proline carboxypeptidase</fullName>
    </alternativeName>
    <alternativeName>
        <fullName evidence="16">Prolylcarboxypeptidase</fullName>
    </alternativeName>
</protein>
<evidence type="ECO:0000256" key="17">
    <source>
        <dbReference type="ARBA" id="ARBA00076608"/>
    </source>
</evidence>
<keyword evidence="7" id="KW-0378">Hydrolase</keyword>
<dbReference type="FunFam" id="1.20.120.980:FF:000002">
    <property type="entry name" value="lysosomal Pro-X carboxypeptidase"/>
    <property type="match status" value="1"/>
</dbReference>
<dbReference type="InterPro" id="IPR042269">
    <property type="entry name" value="Ser_carbopepase_S28_SKS"/>
</dbReference>
<dbReference type="RefSeq" id="XP_008476948.1">
    <property type="nucleotide sequence ID" value="XM_008478726.3"/>
</dbReference>
<dbReference type="GO" id="GO:0004185">
    <property type="term" value="F:serine-type carboxypeptidase activity"/>
    <property type="evidence" value="ECO:0007669"/>
    <property type="project" value="UniProtKB-EC"/>
</dbReference>
<evidence type="ECO:0000256" key="7">
    <source>
        <dbReference type="ARBA" id="ARBA00022801"/>
    </source>
</evidence>
<dbReference type="PANTHER" id="PTHR11010">
    <property type="entry name" value="PROTEASE S28 PRO-X CARBOXYPEPTIDASE-RELATED"/>
    <property type="match status" value="1"/>
</dbReference>
<evidence type="ECO:0000256" key="16">
    <source>
        <dbReference type="ARBA" id="ARBA00076475"/>
    </source>
</evidence>
<dbReference type="GO" id="GO:0008239">
    <property type="term" value="F:dipeptidyl-peptidase activity"/>
    <property type="evidence" value="ECO:0007669"/>
    <property type="project" value="TreeGrafter"/>
</dbReference>
<dbReference type="GeneID" id="103513849"/>
<dbReference type="AlphaFoldDB" id="A0A1S3D918"/>
<evidence type="ECO:0000256" key="3">
    <source>
        <dbReference type="ARBA" id="ARBA00011738"/>
    </source>
</evidence>
<name>A0A1S3D918_DIACI</name>
<keyword evidence="4" id="KW-0121">Carboxypeptidase</keyword>
<keyword evidence="10" id="KW-0325">Glycoprotein</keyword>
<proteinExistence type="inferred from homology"/>
<dbReference type="Gene3D" id="3.40.50.1820">
    <property type="entry name" value="alpha/beta hydrolase"/>
    <property type="match status" value="1"/>
</dbReference>
<dbReference type="OMA" id="QTCNQMV"/>
<dbReference type="KEGG" id="dci:103513849"/>
<comment type="catalytic activity">
    <reaction evidence="12">
        <text>Cleavage of a -Pro-|-Xaa bond to release a C-terminal amino acid.</text>
        <dbReference type="EC" id="3.4.16.2"/>
    </reaction>
</comment>
<keyword evidence="9" id="KW-1015">Disulfide bond</keyword>
<dbReference type="PaxDb" id="121845-A0A1S3D918"/>
<accession>A0A1S3D918</accession>
<keyword evidence="11" id="KW-0458">Lysosome</keyword>
<dbReference type="GO" id="GO:0006508">
    <property type="term" value="P:proteolysis"/>
    <property type="evidence" value="ECO:0007669"/>
    <property type="project" value="UniProtKB-KW"/>
</dbReference>
<sequence length="550" mass="63434">MFKSILFVCLFSLVSIHGYEYQVKYLDVQVDQFTYTSNQTFQLKYLYNDKYWDKKNGPIFFYCGNEGAVEVFTENTGFLWESAKRFKALIVFSEHRYYGDSLPFGNKSFDSVSTRGYLSSEQALEDFVDVIEYIQSSAEGEKDRALEGDYNLGRRYPVIAFGGSYGGMLASWLRMKYPHIVQGALAASAPIWAFPNMAPCNFYSKTVTEVFKNASQNCHDSIKASWKLIDDVTKDNLGKQWLTDNWKLCTPLETTDDVQKFKGWIGDIYSTLAMVNYPYPNSFLRPVPGYPIKKFCAALDSSTQSNVLLKLFEASQVYLNYTQDAQCFKWDSGSSIDELGLTGWYFQTCTEMVMPFCSKDNDMFEPYPWSFDGFRAECEKTFQVSPNPNIAEKLYGGLRIEAASNIIFSNGLLDPWSHAGVLHNISSSVVAVVIPEGAHHLDLRAANKDDPESVIQARKYYERTFRKWINEFEISEQRNREEFKRYKMRGNEDTNDIWRYLQGTRMVKEKLTVPTKEVSYVRNVEKHSNLGMFHPALTMQRLHYPTTIQF</sequence>
<feature type="chain" id="PRO_5010168053" description="Lysosomal Pro-X carboxypeptidase" evidence="18">
    <location>
        <begin position="19"/>
        <end position="550"/>
    </location>
</feature>
<feature type="signal peptide" evidence="18">
    <location>
        <begin position="1"/>
        <end position="18"/>
    </location>
</feature>
<evidence type="ECO:0000256" key="9">
    <source>
        <dbReference type="ARBA" id="ARBA00023157"/>
    </source>
</evidence>
<keyword evidence="5" id="KW-0645">Protease</keyword>
<dbReference type="Proteomes" id="UP000079169">
    <property type="component" value="Unplaced"/>
</dbReference>
<keyword evidence="19" id="KW-1185">Reference proteome</keyword>
<evidence type="ECO:0000313" key="19">
    <source>
        <dbReference type="Proteomes" id="UP000079169"/>
    </source>
</evidence>
<evidence type="ECO:0000256" key="5">
    <source>
        <dbReference type="ARBA" id="ARBA00022670"/>
    </source>
</evidence>
<dbReference type="Gene3D" id="1.20.120.980">
    <property type="entry name" value="Serine carboxypeptidase S28, SKS domain"/>
    <property type="match status" value="1"/>
</dbReference>
<evidence type="ECO:0000256" key="14">
    <source>
        <dbReference type="ARBA" id="ARBA00066456"/>
    </source>
</evidence>
<comment type="subunit">
    <text evidence="3">Homodimer.</text>
</comment>
<dbReference type="SUPFAM" id="SSF53474">
    <property type="entry name" value="alpha/beta-Hydrolases"/>
    <property type="match status" value="1"/>
</dbReference>
<dbReference type="Pfam" id="PF05577">
    <property type="entry name" value="Peptidase_S28"/>
    <property type="match status" value="1"/>
</dbReference>
<evidence type="ECO:0000256" key="4">
    <source>
        <dbReference type="ARBA" id="ARBA00022645"/>
    </source>
</evidence>
<evidence type="ECO:0000256" key="13">
    <source>
        <dbReference type="ARBA" id="ARBA00059701"/>
    </source>
</evidence>
<reference evidence="20" key="1">
    <citation type="submission" date="2025-08" db="UniProtKB">
        <authorList>
            <consortium name="RefSeq"/>
        </authorList>
    </citation>
    <scope>IDENTIFICATION</scope>
</reference>
<evidence type="ECO:0000256" key="11">
    <source>
        <dbReference type="ARBA" id="ARBA00023228"/>
    </source>
</evidence>
<organism evidence="19 20">
    <name type="scientific">Diaphorina citri</name>
    <name type="common">Asian citrus psyllid</name>
    <dbReference type="NCBI Taxonomy" id="121845"/>
    <lineage>
        <taxon>Eukaryota</taxon>
        <taxon>Metazoa</taxon>
        <taxon>Ecdysozoa</taxon>
        <taxon>Arthropoda</taxon>
        <taxon>Hexapoda</taxon>
        <taxon>Insecta</taxon>
        <taxon>Pterygota</taxon>
        <taxon>Neoptera</taxon>
        <taxon>Paraneoptera</taxon>
        <taxon>Hemiptera</taxon>
        <taxon>Sternorrhyncha</taxon>
        <taxon>Psylloidea</taxon>
        <taxon>Psyllidae</taxon>
        <taxon>Diaphorininae</taxon>
        <taxon>Diaphorina</taxon>
    </lineage>
</organism>
<dbReference type="InterPro" id="IPR008758">
    <property type="entry name" value="Peptidase_S28"/>
</dbReference>
<dbReference type="STRING" id="121845.A0A1S3D918"/>
<keyword evidence="8" id="KW-0865">Zymogen</keyword>
<comment type="subcellular location">
    <subcellularLocation>
        <location evidence="1">Lysosome</location>
    </subcellularLocation>
</comment>
<dbReference type="InterPro" id="IPR029058">
    <property type="entry name" value="AB_hydrolase_fold"/>
</dbReference>
<gene>
    <name evidence="20" type="primary">LOC103513849</name>
</gene>
<dbReference type="GO" id="GO:0005764">
    <property type="term" value="C:lysosome"/>
    <property type="evidence" value="ECO:0007669"/>
    <property type="project" value="UniProtKB-SubCell"/>
</dbReference>
<evidence type="ECO:0000256" key="12">
    <source>
        <dbReference type="ARBA" id="ARBA00052013"/>
    </source>
</evidence>
<comment type="similarity">
    <text evidence="2">Belongs to the peptidase S28 family.</text>
</comment>
<evidence type="ECO:0000256" key="8">
    <source>
        <dbReference type="ARBA" id="ARBA00023145"/>
    </source>
</evidence>
<evidence type="ECO:0000256" key="10">
    <source>
        <dbReference type="ARBA" id="ARBA00023180"/>
    </source>
</evidence>
<evidence type="ECO:0000256" key="15">
    <source>
        <dbReference type="ARBA" id="ARBA00073691"/>
    </source>
</evidence>
<comment type="function">
    <text evidence="13">Cleaves C-terminal amino acids linked to proline in peptides such as angiotensin II, III and des-Arg9-bradykinin. This cleavage occurs at acidic pH, but enzymatic activity is retained with some substrates at neutral pH.</text>
</comment>
<evidence type="ECO:0000313" key="20">
    <source>
        <dbReference type="RefSeq" id="XP_008476948.1"/>
    </source>
</evidence>
<dbReference type="PANTHER" id="PTHR11010:SF38">
    <property type="entry name" value="LYSOSOMAL PRO-X CARBOXYPEPTIDASE"/>
    <property type="match status" value="1"/>
</dbReference>
<evidence type="ECO:0000256" key="2">
    <source>
        <dbReference type="ARBA" id="ARBA00011079"/>
    </source>
</evidence>
<keyword evidence="6 18" id="KW-0732">Signal</keyword>
<evidence type="ECO:0000256" key="18">
    <source>
        <dbReference type="SAM" id="SignalP"/>
    </source>
</evidence>
<evidence type="ECO:0000256" key="1">
    <source>
        <dbReference type="ARBA" id="ARBA00004371"/>
    </source>
</evidence>
<dbReference type="EC" id="3.4.16.2" evidence="14"/>